<sequence>MSNAGVHVSVSFAGHTRIDFDKKPIKRTLRQEGAQIRKQARRLLSRRAVSVPGEMPGRQTGALMRSIKVKVASGGFWAKVAPYKTNEMKKFYPAFLFYGSTKRNFEKRGNYMESALDTRRAAAQSAIRSALQGALKPR</sequence>
<name>A0A1P8JYZ6_9BURK</name>
<dbReference type="KEGG" id="rhy:RD110_18640"/>
<dbReference type="STRING" id="1842727.RD110_18640"/>
<evidence type="ECO:0000313" key="1">
    <source>
        <dbReference type="EMBL" id="APW38973.1"/>
    </source>
</evidence>
<reference evidence="1 2" key="1">
    <citation type="submission" date="2017-01" db="EMBL/GenBank/DDBJ databases">
        <authorList>
            <person name="Mah S.A."/>
            <person name="Swanson W.J."/>
            <person name="Moy G.W."/>
            <person name="Vacquier V.D."/>
        </authorList>
    </citation>
    <scope>NUCLEOTIDE SEQUENCE [LARGE SCALE GENOMIC DNA]</scope>
    <source>
        <strain evidence="1 2">DCY110</strain>
    </source>
</reference>
<gene>
    <name evidence="1" type="ORF">RD110_18640</name>
</gene>
<proteinExistence type="predicted"/>
<dbReference type="RefSeq" id="WP_076200999.1">
    <property type="nucleotide sequence ID" value="NZ_CP019236.1"/>
</dbReference>
<dbReference type="Proteomes" id="UP000186609">
    <property type="component" value="Chromosome"/>
</dbReference>
<accession>A0A1P8JYZ6</accession>
<dbReference type="OrthoDB" id="6876814at2"/>
<dbReference type="EMBL" id="CP019236">
    <property type="protein sequence ID" value="APW38973.1"/>
    <property type="molecule type" value="Genomic_DNA"/>
</dbReference>
<keyword evidence="2" id="KW-1185">Reference proteome</keyword>
<evidence type="ECO:0000313" key="2">
    <source>
        <dbReference type="Proteomes" id="UP000186609"/>
    </source>
</evidence>
<evidence type="ECO:0008006" key="3">
    <source>
        <dbReference type="Google" id="ProtNLM"/>
    </source>
</evidence>
<dbReference type="AlphaFoldDB" id="A0A1P8JYZ6"/>
<organism evidence="1 2">
    <name type="scientific">Rhodoferax koreensis</name>
    <dbReference type="NCBI Taxonomy" id="1842727"/>
    <lineage>
        <taxon>Bacteria</taxon>
        <taxon>Pseudomonadati</taxon>
        <taxon>Pseudomonadota</taxon>
        <taxon>Betaproteobacteria</taxon>
        <taxon>Burkholderiales</taxon>
        <taxon>Comamonadaceae</taxon>
        <taxon>Rhodoferax</taxon>
    </lineage>
</organism>
<protein>
    <recommendedName>
        <fullName evidence="3">HK97 gp10 family phage protein</fullName>
    </recommendedName>
</protein>